<evidence type="ECO:0000313" key="2">
    <source>
        <dbReference type="Proteomes" id="UP001060919"/>
    </source>
</evidence>
<reference evidence="1" key="1">
    <citation type="submission" date="2022-09" db="EMBL/GenBank/DDBJ databases">
        <title>Aureispira anguillicida sp. nov., isolated from Leptocephalus of Japanese eel Anguilla japonica.</title>
        <authorList>
            <person name="Yuasa K."/>
            <person name="Mekata T."/>
            <person name="Ikunari K."/>
        </authorList>
    </citation>
    <scope>NUCLEOTIDE SEQUENCE</scope>
    <source>
        <strain evidence="1">EL160426</strain>
    </source>
</reference>
<gene>
    <name evidence="1" type="ORF">AsAng_0047520</name>
</gene>
<proteinExistence type="predicted"/>
<dbReference type="AlphaFoldDB" id="A0A916DUB0"/>
<keyword evidence="2" id="KW-1185">Reference proteome</keyword>
<evidence type="ECO:0000313" key="1">
    <source>
        <dbReference type="EMBL" id="BDS13989.1"/>
    </source>
</evidence>
<name>A0A916DUB0_9BACT</name>
<protein>
    <submittedName>
        <fullName evidence="1">Uncharacterized protein</fullName>
    </submittedName>
</protein>
<dbReference type="Proteomes" id="UP001060919">
    <property type="component" value="Chromosome"/>
</dbReference>
<sequence length="791" mass="89546">MNTPSFLLVGTMLLSLFLDQPPIKSNTMPYNKEQITAIQEAYLKLQRLNEHCKKHQLQVSDIFSKQELKELKEGKLFLQQILQNPEIKAAVLADLPLTLKAFVEKITIWIRDFKVELETIEDQETFLSVKTIIGHLKPSIISGKLPISQQIWQPIGSALDGLEEKATPKAFAAAIIQGLDVFSVDLKAEYKTNKKEFYCKIKQQDFDALIIQPNDFVLWLNQEAKESALRVVEKTEESLKDFSKKLEKRQEEEISKLEAVATYGDTSDIELSVLDIHSLKQNQKTVTLPLYGLSYWKNLQSKVFFAIEQEKNMITLGQAKKITKKVLRTSLTTADIEKLYQIHSAAGGSGLLYYPSGFAAWFNDSRSRLDSSAFKKELDTWIDKMRGCIGKKKDRLRENKRLFMIRPKAFIEELKPLFSQLLDPIGSNPGELIYEAIAHELATIEHLPKVSIDQIDELWQKGLSRCSIDEFAKDAYTRTILNHVEYQEQALDAAANLLQALPIDTNIVDALYHARYITKSLPKPETNGKKLLSIFKLQATNGRAQSLEIHLENGLRLLPQELKNVGAYMPVPTQDVELANVKSDSYLVELENVTIGKTRQETEANETLVIYTPITYKLNVRDTSQQTVIQEQMKSALNMLDLNVGDLVTGGELSKKLGKDSALGGKLLNTNISICGDDYGNIEKIEAEFTLMGMTFVVGHGRKGFIAQFKSPFAPTPEKRQFTYGDSQFTLYLSCTYKGALRFLTTKQYEIETINGQLGMAKGTYSTDKMELKEFHGSPFFSKIRVENIDK</sequence>
<dbReference type="KEGG" id="aup:AsAng_0047520"/>
<organism evidence="1 2">
    <name type="scientific">Aureispira anguillae</name>
    <dbReference type="NCBI Taxonomy" id="2864201"/>
    <lineage>
        <taxon>Bacteria</taxon>
        <taxon>Pseudomonadati</taxon>
        <taxon>Bacteroidota</taxon>
        <taxon>Saprospiria</taxon>
        <taxon>Saprospirales</taxon>
        <taxon>Saprospiraceae</taxon>
        <taxon>Aureispira</taxon>
    </lineage>
</organism>
<accession>A0A916DUB0</accession>
<dbReference type="EMBL" id="AP026867">
    <property type="protein sequence ID" value="BDS13989.1"/>
    <property type="molecule type" value="Genomic_DNA"/>
</dbReference>